<feature type="binding site" evidence="17">
    <location>
        <position position="89"/>
    </location>
    <ligand>
        <name>Ca(2+)</name>
        <dbReference type="ChEBI" id="CHEBI:29108"/>
        <label>1</label>
    </ligand>
</feature>
<evidence type="ECO:0000256" key="1">
    <source>
        <dbReference type="ARBA" id="ARBA00000189"/>
    </source>
</evidence>
<evidence type="ECO:0000256" key="3">
    <source>
        <dbReference type="ARBA" id="ARBA00006873"/>
    </source>
</evidence>
<dbReference type="Gene3D" id="1.10.420.10">
    <property type="entry name" value="Peroxidase, domain 2"/>
    <property type="match status" value="1"/>
</dbReference>
<feature type="binding site" evidence="17">
    <location>
        <position position="68"/>
    </location>
    <ligand>
        <name>Ca(2+)</name>
        <dbReference type="ChEBI" id="CHEBI:29108"/>
        <label>1</label>
    </ligand>
</feature>
<organism evidence="22">
    <name type="scientific">Quercus suber</name>
    <name type="common">Cork oak</name>
    <dbReference type="NCBI Taxonomy" id="58331"/>
    <lineage>
        <taxon>Eukaryota</taxon>
        <taxon>Viridiplantae</taxon>
        <taxon>Streptophyta</taxon>
        <taxon>Embryophyta</taxon>
        <taxon>Tracheophyta</taxon>
        <taxon>Spermatophyta</taxon>
        <taxon>Magnoliopsida</taxon>
        <taxon>eudicotyledons</taxon>
        <taxon>Gunneridae</taxon>
        <taxon>Pentapetalae</taxon>
        <taxon>rosids</taxon>
        <taxon>fabids</taxon>
        <taxon>Fagales</taxon>
        <taxon>Fagaceae</taxon>
        <taxon>Quercus</taxon>
    </lineage>
</organism>
<evidence type="ECO:0000256" key="6">
    <source>
        <dbReference type="ARBA" id="ARBA00022559"/>
    </source>
</evidence>
<dbReference type="SUPFAM" id="SSF48113">
    <property type="entry name" value="Heme-dependent peroxidases"/>
    <property type="match status" value="2"/>
</dbReference>
<dbReference type="GO" id="GO:0006979">
    <property type="term" value="P:response to oxidative stress"/>
    <property type="evidence" value="ECO:0007669"/>
    <property type="project" value="InterPro"/>
</dbReference>
<feature type="binding site" description="axial binding residue" evidence="17">
    <location>
        <position position="194"/>
    </location>
    <ligand>
        <name>heme b</name>
        <dbReference type="ChEBI" id="CHEBI:60344"/>
    </ligand>
    <ligandPart>
        <name>Fe</name>
        <dbReference type="ChEBI" id="CHEBI:18248"/>
    </ligandPart>
</feature>
<feature type="site" description="Transition state stabilizer" evidence="18">
    <location>
        <position position="63"/>
    </location>
</feature>
<comment type="cofactor">
    <cofactor evidence="17">
        <name>heme b</name>
        <dbReference type="ChEBI" id="CHEBI:60344"/>
    </cofactor>
    <text evidence="17">Binds 1 heme b (iron(II)-protoporphyrin IX) group per subunit.</text>
</comment>
<protein>
    <recommendedName>
        <fullName evidence="4">peroxidase</fullName>
        <ecNumber evidence="4">1.11.1.7</ecNumber>
    </recommendedName>
</protein>
<keyword evidence="14" id="KW-0325">Glycoprotein</keyword>
<keyword evidence="7" id="KW-0349">Heme</keyword>
<evidence type="ECO:0000256" key="9">
    <source>
        <dbReference type="ARBA" id="ARBA00022729"/>
    </source>
</evidence>
<dbReference type="InterPro" id="IPR019794">
    <property type="entry name" value="Peroxidases_AS"/>
</dbReference>
<dbReference type="PROSITE" id="PS00436">
    <property type="entry name" value="PEROXIDASE_2"/>
    <property type="match status" value="2"/>
</dbReference>
<dbReference type="InterPro" id="IPR033905">
    <property type="entry name" value="Secretory_peroxidase"/>
</dbReference>
<keyword evidence="15" id="KW-0376">Hydrogen peroxide</keyword>
<feature type="binding site" evidence="17">
    <location>
        <position position="77"/>
    </location>
    <ligand>
        <name>Ca(2+)</name>
        <dbReference type="ChEBI" id="CHEBI:29108"/>
        <label>1</label>
    </ligand>
</feature>
<keyword evidence="8 17" id="KW-0479">Metal-binding</keyword>
<comment type="caution">
    <text evidence="22">The sequence shown here is derived from an EMBL/GenBank/DDBJ whole genome shotgun (WGS) entry which is preliminary data.</text>
</comment>
<dbReference type="InterPro" id="IPR010255">
    <property type="entry name" value="Haem_peroxidase_sf"/>
</dbReference>
<dbReference type="GO" id="GO:0042744">
    <property type="term" value="P:hydrogen peroxide catabolic process"/>
    <property type="evidence" value="ECO:0007669"/>
    <property type="project" value="UniProtKB-KW"/>
</dbReference>
<dbReference type="GO" id="GO:0140825">
    <property type="term" value="F:lactoperoxidase activity"/>
    <property type="evidence" value="ECO:0007669"/>
    <property type="project" value="UniProtKB-EC"/>
</dbReference>
<comment type="function">
    <text evidence="2">Removal of H(2)O(2), oxidation of toxic reductants, biosynthesis and degradation of lignin, suberization, auxin catabolism, response to environmental stresses such as wounding, pathogen attack and oxidative stress. These functions might be dependent on each isozyme/isoform in each plant tissue.</text>
</comment>
<evidence type="ECO:0000256" key="5">
    <source>
        <dbReference type="ARBA" id="ARBA00022525"/>
    </source>
</evidence>
<dbReference type="PRINTS" id="PR00458">
    <property type="entry name" value="PEROXIDASE"/>
</dbReference>
<feature type="binding site" evidence="17">
    <location>
        <position position="255"/>
    </location>
    <ligand>
        <name>Ca(2+)</name>
        <dbReference type="ChEBI" id="CHEBI:29108"/>
        <label>2</label>
    </ligand>
</feature>
<feature type="signal peptide" evidence="20">
    <location>
        <begin position="1"/>
        <end position="24"/>
    </location>
</feature>
<feature type="domain" description="Plant heme peroxidase family profile" evidence="21">
    <location>
        <begin position="369"/>
        <end position="463"/>
    </location>
</feature>
<feature type="binding site" evidence="17">
    <location>
        <position position="73"/>
    </location>
    <ligand>
        <name>Ca(2+)</name>
        <dbReference type="ChEBI" id="CHEBI:29108"/>
        <label>1</label>
    </ligand>
</feature>
<dbReference type="Pfam" id="PF00141">
    <property type="entry name" value="peroxidase"/>
    <property type="match status" value="2"/>
</dbReference>
<dbReference type="CDD" id="cd00693">
    <property type="entry name" value="secretory_peroxidase"/>
    <property type="match status" value="1"/>
</dbReference>
<dbReference type="FunFam" id="1.10.420.10:FF:000008">
    <property type="entry name" value="Peroxidase"/>
    <property type="match status" value="1"/>
</dbReference>
<dbReference type="Gene3D" id="1.10.520.10">
    <property type="match status" value="2"/>
</dbReference>
<keyword evidence="12 17" id="KW-0408">Iron</keyword>
<dbReference type="EMBL" id="PKMF04000007">
    <property type="protein sequence ID" value="KAK7860392.1"/>
    <property type="molecule type" value="Genomic_DNA"/>
</dbReference>
<reference evidence="22" key="1">
    <citation type="submission" date="2017-12" db="EMBL/GenBank/DDBJ databases">
        <authorList>
            <person name="Barbosa P."/>
            <person name="Usie A."/>
            <person name="Ramos A.M."/>
        </authorList>
    </citation>
    <scope>NUCLEOTIDE SEQUENCE</scope>
    <source>
        <strain evidence="22">HL8</strain>
        <tissue evidence="22">Leaves</tissue>
    </source>
</reference>
<keyword evidence="9 20" id="KW-0732">Signal</keyword>
<feature type="domain" description="Plant heme peroxidase family profile" evidence="21">
    <location>
        <begin position="26"/>
        <end position="326"/>
    </location>
</feature>
<evidence type="ECO:0000256" key="15">
    <source>
        <dbReference type="ARBA" id="ARBA00023324"/>
    </source>
</evidence>
<dbReference type="InterPro" id="IPR002016">
    <property type="entry name" value="Haem_peroxidase"/>
</dbReference>
<evidence type="ECO:0000256" key="13">
    <source>
        <dbReference type="ARBA" id="ARBA00023157"/>
    </source>
</evidence>
<dbReference type="PRINTS" id="PR00461">
    <property type="entry name" value="PLPEROXIDASE"/>
</dbReference>
<accession>A0AAW0MA61</accession>
<feature type="binding site" evidence="17">
    <location>
        <position position="195"/>
    </location>
    <ligand>
        <name>Ca(2+)</name>
        <dbReference type="ChEBI" id="CHEBI:29108"/>
        <label>2</label>
    </ligand>
</feature>
<dbReference type="InterPro" id="IPR019793">
    <property type="entry name" value="Peroxidases_heam-ligand_BS"/>
</dbReference>
<keyword evidence="10 17" id="KW-0106">Calcium</keyword>
<feature type="binding site" evidence="17">
    <location>
        <position position="75"/>
    </location>
    <ligand>
        <name>Ca(2+)</name>
        <dbReference type="ChEBI" id="CHEBI:29108"/>
        <label>1</label>
    </ligand>
</feature>
<evidence type="ECO:0000256" key="19">
    <source>
        <dbReference type="PIRSR" id="PIRSR600823-5"/>
    </source>
</evidence>
<feature type="disulfide bond" evidence="19">
    <location>
        <begin position="69"/>
        <end position="74"/>
    </location>
</feature>
<proteinExistence type="inferred from homology"/>
<dbReference type="AlphaFoldDB" id="A0AAW0MA61"/>
<evidence type="ECO:0000256" key="17">
    <source>
        <dbReference type="PIRSR" id="PIRSR600823-3"/>
    </source>
</evidence>
<gene>
    <name evidence="22" type="primary">PER3_9</name>
    <name evidence="22" type="ORF">CFP56_039649</name>
</gene>
<dbReference type="InterPro" id="IPR000823">
    <property type="entry name" value="Peroxidase_pln"/>
</dbReference>
<evidence type="ECO:0000256" key="16">
    <source>
        <dbReference type="PIRSR" id="PIRSR600823-1"/>
    </source>
</evidence>
<evidence type="ECO:0000313" key="22">
    <source>
        <dbReference type="EMBL" id="KAK7860392.1"/>
    </source>
</evidence>
<keyword evidence="5" id="KW-0964">Secreted</keyword>
<keyword evidence="6 22" id="KW-0575">Peroxidase</keyword>
<evidence type="ECO:0000256" key="18">
    <source>
        <dbReference type="PIRSR" id="PIRSR600823-4"/>
    </source>
</evidence>
<evidence type="ECO:0000256" key="2">
    <source>
        <dbReference type="ARBA" id="ARBA00002322"/>
    </source>
</evidence>
<reference evidence="22" key="3">
    <citation type="submission" date="2023-07" db="EMBL/GenBank/DDBJ databases">
        <title>An improved reference 1 genome and first organelle genomes of Quercus suber.</title>
        <authorList>
            <consortium name="Genosuber Consortium"/>
            <person name="Usie A."/>
            <person name="Serra O."/>
            <person name="Barros P."/>
        </authorList>
    </citation>
    <scope>NUCLEOTIDE SEQUENCE</scope>
    <source>
        <strain evidence="22">HL8</strain>
        <tissue evidence="22">Leaves</tissue>
    </source>
</reference>
<dbReference type="EC" id="1.11.1.7" evidence="4"/>
<feature type="chain" id="PRO_5043452153" description="peroxidase" evidence="20">
    <location>
        <begin position="25"/>
        <end position="534"/>
    </location>
</feature>
<evidence type="ECO:0000256" key="8">
    <source>
        <dbReference type="ARBA" id="ARBA00022723"/>
    </source>
</evidence>
<dbReference type="FunFam" id="1.10.520.10:FF:000001">
    <property type="entry name" value="Peroxidase"/>
    <property type="match status" value="1"/>
</dbReference>
<sequence>MNVKLSSFLISIAVLFGLLGVSHGGKLSLDYYKDTCPQALDIVREVTWKHVEQDLTVAAPLLRLHFHDCFIRGCDASILIDSTANNTAEKDAVPNLTLGGFDVIADIKAAVEKVCPGVVSCADIVALAARDSVSFQYKKSLWKVFLGRRDGTISHASDALVNLAPPTFNFDQLKQRFASKGLDVFDLVVLSGAHTIGDSHCFSFSNRLYNFTGKGYGQDPSLNPIYATYLKTKCKNLSDNTTTLPMDPKSSLSFDTHYYKILLKQKGLFQSDAALLTDKKSFKEVKKLVVFEYFLEKFAHSIKKMGEIQVLTGNEGQIRKNCSVLTEGKRNPLKEREREREREMKIISLSSFLIILTVFATQEACHGGLLTQDYYKDSCANVEDNVRNVSWKYVAQDLILAAPLLRLHFHDCFVRGCDASVLLDSTPNNTDEKDSPPDLTLLGGFNIIDDIKAEVEKQCLGILPAFLIEETVPYHLLQKPLATSLHQLSILFNSNKISLAKASTVHTPLEIHIAILSTIDYIILREKAMVRILL</sequence>
<evidence type="ECO:0000256" key="14">
    <source>
        <dbReference type="ARBA" id="ARBA00023180"/>
    </source>
</evidence>
<dbReference type="GO" id="GO:0046872">
    <property type="term" value="F:metal ion binding"/>
    <property type="evidence" value="ECO:0007669"/>
    <property type="project" value="UniProtKB-KW"/>
</dbReference>
<evidence type="ECO:0000256" key="4">
    <source>
        <dbReference type="ARBA" id="ARBA00012313"/>
    </source>
</evidence>
<comment type="catalytic activity">
    <reaction evidence="1">
        <text>2 a phenolic donor + H2O2 = 2 a phenolic radical donor + 2 H2O</text>
        <dbReference type="Rhea" id="RHEA:56136"/>
        <dbReference type="ChEBI" id="CHEBI:15377"/>
        <dbReference type="ChEBI" id="CHEBI:16240"/>
        <dbReference type="ChEBI" id="CHEBI:139520"/>
        <dbReference type="ChEBI" id="CHEBI:139521"/>
        <dbReference type="EC" id="1.11.1.7"/>
    </reaction>
</comment>
<evidence type="ECO:0000256" key="11">
    <source>
        <dbReference type="ARBA" id="ARBA00023002"/>
    </source>
</evidence>
<name>A0AAW0MA61_QUESU</name>
<feature type="active site" description="Proton acceptor" evidence="16">
    <location>
        <position position="67"/>
    </location>
</feature>
<evidence type="ECO:0000259" key="21">
    <source>
        <dbReference type="PROSITE" id="PS50873"/>
    </source>
</evidence>
<feature type="disulfide bond" evidence="19">
    <location>
        <begin position="36"/>
        <end position="115"/>
    </location>
</feature>
<comment type="cofactor">
    <cofactor evidence="17">
        <name>Ca(2+)</name>
        <dbReference type="ChEBI" id="CHEBI:29108"/>
    </cofactor>
    <text evidence="17">Binds 2 calcium ions per subunit.</text>
</comment>
<dbReference type="PANTHER" id="PTHR31235">
    <property type="entry name" value="PEROXIDASE 25-RELATED"/>
    <property type="match status" value="1"/>
</dbReference>
<evidence type="ECO:0000256" key="12">
    <source>
        <dbReference type="ARBA" id="ARBA00023004"/>
    </source>
</evidence>
<comment type="similarity">
    <text evidence="3">Belongs to the peroxidase family. Ascorbate peroxidase subfamily.</text>
</comment>
<dbReference type="PROSITE" id="PS50873">
    <property type="entry name" value="PEROXIDASE_4"/>
    <property type="match status" value="2"/>
</dbReference>
<dbReference type="GO" id="GO:0020037">
    <property type="term" value="F:heme binding"/>
    <property type="evidence" value="ECO:0007669"/>
    <property type="project" value="InterPro"/>
</dbReference>
<feature type="disulfide bond" evidence="19">
    <location>
        <begin position="121"/>
        <end position="322"/>
    </location>
</feature>
<reference evidence="22" key="2">
    <citation type="journal article" date="2018" name="Sci. Data">
        <title>The draft genome sequence of cork oak.</title>
        <authorList>
            <person name="Ramos A.M."/>
            <person name="Usie A."/>
            <person name="Barbosa P."/>
            <person name="Barros P.M."/>
            <person name="Capote T."/>
            <person name="Chaves I."/>
            <person name="Simoes F."/>
            <person name="Abreu I."/>
            <person name="Carrasquinho I."/>
            <person name="Faro C."/>
            <person name="Guimaraes J.B."/>
            <person name="Mendonca D."/>
            <person name="Nobrega F."/>
            <person name="Rodrigues L."/>
            <person name="Saibo N.J.M."/>
            <person name="Varela M.C."/>
            <person name="Egas C."/>
            <person name="Matos J."/>
            <person name="Miguel C.M."/>
            <person name="Oliveira M.M."/>
            <person name="Ricardo C.P."/>
            <person name="Goncalves S."/>
        </authorList>
    </citation>
    <scope>NUCLEOTIDE SEQUENCE [LARGE SCALE GENOMIC DNA]</scope>
    <source>
        <strain evidence="22">HL8</strain>
    </source>
</reference>
<keyword evidence="11" id="KW-0560">Oxidoreductase</keyword>
<feature type="binding site" evidence="17">
    <location>
        <position position="247"/>
    </location>
    <ligand>
        <name>Ca(2+)</name>
        <dbReference type="ChEBI" id="CHEBI:29108"/>
        <label>2</label>
    </ligand>
</feature>
<evidence type="ECO:0000256" key="7">
    <source>
        <dbReference type="ARBA" id="ARBA00022617"/>
    </source>
</evidence>
<evidence type="ECO:0000256" key="20">
    <source>
        <dbReference type="SAM" id="SignalP"/>
    </source>
</evidence>
<feature type="disulfide bond" evidence="19">
    <location>
        <begin position="201"/>
        <end position="234"/>
    </location>
</feature>
<evidence type="ECO:0000256" key="10">
    <source>
        <dbReference type="ARBA" id="ARBA00022837"/>
    </source>
</evidence>
<keyword evidence="13 19" id="KW-1015">Disulfide bond</keyword>
<dbReference type="PROSITE" id="PS00435">
    <property type="entry name" value="PEROXIDASE_1"/>
    <property type="match status" value="1"/>
</dbReference>